<proteinExistence type="predicted"/>
<dbReference type="EMBL" id="JAXCGZ010000635">
    <property type="protein sequence ID" value="KAK7085718.1"/>
    <property type="molecule type" value="Genomic_DNA"/>
</dbReference>
<keyword evidence="2" id="KW-1185">Reference proteome</keyword>
<evidence type="ECO:0000313" key="1">
    <source>
        <dbReference type="EMBL" id="KAK7085718.1"/>
    </source>
</evidence>
<gene>
    <name evidence="1" type="ORF">SK128_012004</name>
</gene>
<protein>
    <submittedName>
        <fullName evidence="1">Uncharacterized protein</fullName>
    </submittedName>
</protein>
<evidence type="ECO:0000313" key="2">
    <source>
        <dbReference type="Proteomes" id="UP001381693"/>
    </source>
</evidence>
<organism evidence="1 2">
    <name type="scientific">Halocaridina rubra</name>
    <name type="common">Hawaiian red shrimp</name>
    <dbReference type="NCBI Taxonomy" id="373956"/>
    <lineage>
        <taxon>Eukaryota</taxon>
        <taxon>Metazoa</taxon>
        <taxon>Ecdysozoa</taxon>
        <taxon>Arthropoda</taxon>
        <taxon>Crustacea</taxon>
        <taxon>Multicrustacea</taxon>
        <taxon>Malacostraca</taxon>
        <taxon>Eumalacostraca</taxon>
        <taxon>Eucarida</taxon>
        <taxon>Decapoda</taxon>
        <taxon>Pleocyemata</taxon>
        <taxon>Caridea</taxon>
        <taxon>Atyoidea</taxon>
        <taxon>Atyidae</taxon>
        <taxon>Halocaridina</taxon>
    </lineage>
</organism>
<feature type="non-terminal residue" evidence="1">
    <location>
        <position position="1"/>
    </location>
</feature>
<sequence length="52" mass="5468">LRAEMKMMLIASGHSFGNSLEDAGYLLAAAKKVGICPVEADFARKSSPVNGD</sequence>
<accession>A0AAN9AED6</accession>
<dbReference type="AlphaFoldDB" id="A0AAN9AED6"/>
<comment type="caution">
    <text evidence="1">The sequence shown here is derived from an EMBL/GenBank/DDBJ whole genome shotgun (WGS) entry which is preliminary data.</text>
</comment>
<name>A0AAN9AED6_HALRR</name>
<dbReference type="Proteomes" id="UP001381693">
    <property type="component" value="Unassembled WGS sequence"/>
</dbReference>
<reference evidence="1 2" key="1">
    <citation type="submission" date="2023-11" db="EMBL/GenBank/DDBJ databases">
        <title>Halocaridina rubra genome assembly.</title>
        <authorList>
            <person name="Smith C."/>
        </authorList>
    </citation>
    <scope>NUCLEOTIDE SEQUENCE [LARGE SCALE GENOMIC DNA]</scope>
    <source>
        <strain evidence="1">EP-1</strain>
        <tissue evidence="1">Whole</tissue>
    </source>
</reference>